<evidence type="ECO:0000313" key="8">
    <source>
        <dbReference type="EMBL" id="KAJ7026121.1"/>
    </source>
</evidence>
<feature type="transmembrane region" description="Helical" evidence="6">
    <location>
        <begin position="430"/>
        <end position="447"/>
    </location>
</feature>
<evidence type="ECO:0000256" key="2">
    <source>
        <dbReference type="ARBA" id="ARBA00022448"/>
    </source>
</evidence>
<dbReference type="EMBL" id="JARJCM010000143">
    <property type="protein sequence ID" value="KAJ7026121.1"/>
    <property type="molecule type" value="Genomic_DNA"/>
</dbReference>
<dbReference type="InterPro" id="IPR036259">
    <property type="entry name" value="MFS_trans_sf"/>
</dbReference>
<proteinExistence type="predicted"/>
<feature type="transmembrane region" description="Helical" evidence="6">
    <location>
        <begin position="296"/>
        <end position="315"/>
    </location>
</feature>
<protein>
    <submittedName>
        <fullName evidence="8">Major facilitator superfamily domain-containing protein</fullName>
    </submittedName>
</protein>
<dbReference type="SUPFAM" id="SSF103473">
    <property type="entry name" value="MFS general substrate transporter"/>
    <property type="match status" value="1"/>
</dbReference>
<feature type="transmembrane region" description="Helical" evidence="6">
    <location>
        <begin position="357"/>
        <end position="383"/>
    </location>
</feature>
<evidence type="ECO:0000313" key="9">
    <source>
        <dbReference type="Proteomes" id="UP001218188"/>
    </source>
</evidence>
<keyword evidence="4 6" id="KW-1133">Transmembrane helix</keyword>
<dbReference type="InterPro" id="IPR020846">
    <property type="entry name" value="MFS_dom"/>
</dbReference>
<evidence type="ECO:0000256" key="6">
    <source>
        <dbReference type="SAM" id="Phobius"/>
    </source>
</evidence>
<dbReference type="Proteomes" id="UP001218188">
    <property type="component" value="Unassembled WGS sequence"/>
</dbReference>
<evidence type="ECO:0000256" key="1">
    <source>
        <dbReference type="ARBA" id="ARBA00004141"/>
    </source>
</evidence>
<accession>A0AAD6WWN3</accession>
<comment type="subcellular location">
    <subcellularLocation>
        <location evidence="1">Membrane</location>
        <topology evidence="1">Multi-pass membrane protein</topology>
    </subcellularLocation>
</comment>
<dbReference type="PANTHER" id="PTHR23504">
    <property type="entry name" value="MAJOR FACILITATOR SUPERFAMILY DOMAIN-CONTAINING PROTEIN 10"/>
    <property type="match status" value="1"/>
</dbReference>
<organism evidence="8 9">
    <name type="scientific">Mycena alexandri</name>
    <dbReference type="NCBI Taxonomy" id="1745969"/>
    <lineage>
        <taxon>Eukaryota</taxon>
        <taxon>Fungi</taxon>
        <taxon>Dikarya</taxon>
        <taxon>Basidiomycota</taxon>
        <taxon>Agaricomycotina</taxon>
        <taxon>Agaricomycetes</taxon>
        <taxon>Agaricomycetidae</taxon>
        <taxon>Agaricales</taxon>
        <taxon>Marasmiineae</taxon>
        <taxon>Mycenaceae</taxon>
        <taxon>Mycena</taxon>
    </lineage>
</organism>
<keyword evidence="2" id="KW-0813">Transport</keyword>
<reference evidence="8" key="1">
    <citation type="submission" date="2023-03" db="EMBL/GenBank/DDBJ databases">
        <title>Massive genome expansion in bonnet fungi (Mycena s.s.) driven by repeated elements and novel gene families across ecological guilds.</title>
        <authorList>
            <consortium name="Lawrence Berkeley National Laboratory"/>
            <person name="Harder C.B."/>
            <person name="Miyauchi S."/>
            <person name="Viragh M."/>
            <person name="Kuo A."/>
            <person name="Thoen E."/>
            <person name="Andreopoulos B."/>
            <person name="Lu D."/>
            <person name="Skrede I."/>
            <person name="Drula E."/>
            <person name="Henrissat B."/>
            <person name="Morin E."/>
            <person name="Kohler A."/>
            <person name="Barry K."/>
            <person name="LaButti K."/>
            <person name="Morin E."/>
            <person name="Salamov A."/>
            <person name="Lipzen A."/>
            <person name="Mereny Z."/>
            <person name="Hegedus B."/>
            <person name="Baldrian P."/>
            <person name="Stursova M."/>
            <person name="Weitz H."/>
            <person name="Taylor A."/>
            <person name="Grigoriev I.V."/>
            <person name="Nagy L.G."/>
            <person name="Martin F."/>
            <person name="Kauserud H."/>
        </authorList>
    </citation>
    <scope>NUCLEOTIDE SEQUENCE</scope>
    <source>
        <strain evidence="8">CBHHK200</strain>
    </source>
</reference>
<dbReference type="PANTHER" id="PTHR23504:SF15">
    <property type="entry name" value="MAJOR FACILITATOR SUPERFAMILY (MFS) PROFILE DOMAIN-CONTAINING PROTEIN"/>
    <property type="match status" value="1"/>
</dbReference>
<keyword evidence="5 6" id="KW-0472">Membrane</keyword>
<dbReference type="CDD" id="cd17330">
    <property type="entry name" value="MFS_SLC46_TetA_like"/>
    <property type="match status" value="1"/>
</dbReference>
<evidence type="ECO:0000256" key="5">
    <source>
        <dbReference type="ARBA" id="ARBA00023136"/>
    </source>
</evidence>
<feature type="transmembrane region" description="Helical" evidence="6">
    <location>
        <begin position="327"/>
        <end position="351"/>
    </location>
</feature>
<dbReference type="AlphaFoldDB" id="A0AAD6WWN3"/>
<comment type="caution">
    <text evidence="8">The sequence shown here is derived from an EMBL/GenBank/DDBJ whole genome shotgun (WGS) entry which is preliminary data.</text>
</comment>
<dbReference type="Gene3D" id="1.20.1250.20">
    <property type="entry name" value="MFS general substrate transporter like domains"/>
    <property type="match status" value="1"/>
</dbReference>
<feature type="transmembrane region" description="Helical" evidence="6">
    <location>
        <begin position="162"/>
        <end position="181"/>
    </location>
</feature>
<keyword evidence="9" id="KW-1185">Reference proteome</keyword>
<feature type="transmembrane region" description="Helical" evidence="6">
    <location>
        <begin position="201"/>
        <end position="223"/>
    </location>
</feature>
<evidence type="ECO:0000256" key="3">
    <source>
        <dbReference type="ARBA" id="ARBA00022692"/>
    </source>
</evidence>
<evidence type="ECO:0000256" key="4">
    <source>
        <dbReference type="ARBA" id="ARBA00022989"/>
    </source>
</evidence>
<name>A0AAD6WWN3_9AGAR</name>
<dbReference type="PROSITE" id="PS50850">
    <property type="entry name" value="MFS"/>
    <property type="match status" value="1"/>
</dbReference>
<dbReference type="GO" id="GO:0022857">
    <property type="term" value="F:transmembrane transporter activity"/>
    <property type="evidence" value="ECO:0007669"/>
    <property type="project" value="InterPro"/>
</dbReference>
<feature type="domain" description="Major facilitator superfamily (MFS) profile" evidence="7">
    <location>
        <begin position="31"/>
        <end position="455"/>
    </location>
</feature>
<feature type="transmembrane region" description="Helical" evidence="6">
    <location>
        <begin position="250"/>
        <end position="276"/>
    </location>
</feature>
<keyword evidence="3 6" id="KW-0812">Transmembrane</keyword>
<feature type="transmembrane region" description="Helical" evidence="6">
    <location>
        <begin position="101"/>
        <end position="117"/>
    </location>
</feature>
<dbReference type="InterPro" id="IPR011701">
    <property type="entry name" value="MFS"/>
</dbReference>
<dbReference type="GO" id="GO:0016020">
    <property type="term" value="C:membrane"/>
    <property type="evidence" value="ECO:0007669"/>
    <property type="project" value="UniProtKB-SubCell"/>
</dbReference>
<gene>
    <name evidence="8" type="ORF">C8F04DRAFT_1045865</name>
</gene>
<evidence type="ECO:0000259" key="7">
    <source>
        <dbReference type="PROSITE" id="PS50850"/>
    </source>
</evidence>
<dbReference type="Pfam" id="PF07690">
    <property type="entry name" value="MFS_1"/>
    <property type="match status" value="1"/>
</dbReference>
<sequence>MPNDVDETSSLLSQPKKSIYEDGPTPLPKLQLAVILLVQICEPLSSQSIYPYINQLLRELDITGGDERKVGYYACESMFYVTEALTILQWSRASDRIGRKPILLIGLFGTAMSMLLFGLSRTFWGFVLSRCLTGLLNGNTGVMKSTMGDLTDASNRAQGFSYLPLVWCVGASLGSLVGTLSHPYERFPNMFPSAFWRVFPYFAPCAVAAILLLLGFLVVLALFEETAPQQLRRKSAYGHVPRGPLPLRKLCTFPVIISVFNYVAIAFLHTTFGALLPLFLATSIEVGGLGLLPSQIGVILALDGAVTGIFQIFLFPTLVRQFGERRVVMIGLTAFLPMFALFPLMNTIAAWPAWNSVIWILIACLIALDALMNPCYGCIFMYITTSAPKCSRGTVNGLAQTSASISRAIGPALAASLFSLSATYSLLGGYLVYAVFVAFAALALLLARQLPPQVWAEEVDEGGLETTGAP</sequence>